<evidence type="ECO:0000313" key="4">
    <source>
        <dbReference type="Proteomes" id="UP000323671"/>
    </source>
</evidence>
<accession>A0A5C1E9N2</accession>
<dbReference type="Proteomes" id="UP000323671">
    <property type="component" value="Chromosome"/>
</dbReference>
<evidence type="ECO:0000259" key="2">
    <source>
        <dbReference type="Pfam" id="PF07589"/>
    </source>
</evidence>
<feature type="domain" description="Ice-binding protein C-terminal" evidence="2">
    <location>
        <begin position="155"/>
        <end position="180"/>
    </location>
</feature>
<keyword evidence="1" id="KW-0732">Signal</keyword>
<feature type="chain" id="PRO_5022720696" description="Ice-binding protein C-terminal domain-containing protein" evidence="1">
    <location>
        <begin position="23"/>
        <end position="183"/>
    </location>
</feature>
<organism evidence="3 4">
    <name type="scientific">Oryzomicrobium terrae</name>
    <dbReference type="NCBI Taxonomy" id="1735038"/>
    <lineage>
        <taxon>Bacteria</taxon>
        <taxon>Pseudomonadati</taxon>
        <taxon>Pseudomonadota</taxon>
        <taxon>Betaproteobacteria</taxon>
        <taxon>Rhodocyclales</taxon>
        <taxon>Rhodocyclaceae</taxon>
        <taxon>Oryzomicrobium</taxon>
    </lineage>
</organism>
<protein>
    <recommendedName>
        <fullName evidence="2">Ice-binding protein C-terminal domain-containing protein</fullName>
    </recommendedName>
</protein>
<dbReference type="KEGG" id="otr:OTERR_18880"/>
<name>A0A5C1E9N2_9RHOO</name>
<gene>
    <name evidence="3" type="ORF">OTERR_18880</name>
</gene>
<reference evidence="3 4" key="1">
    <citation type="submission" date="2017-07" db="EMBL/GenBank/DDBJ databases">
        <title>Complete genome sequence of Oryzomicrobium terrae TPP412.</title>
        <authorList>
            <person name="Chiu L.-W."/>
            <person name="Lo K.-J."/>
            <person name="Tsai Y.-M."/>
            <person name="Lin S.-S."/>
            <person name="Kuo C.-H."/>
            <person name="Liu C.-T."/>
        </authorList>
    </citation>
    <scope>NUCLEOTIDE SEQUENCE [LARGE SCALE GENOMIC DNA]</scope>
    <source>
        <strain evidence="3 4">TPP412</strain>
    </source>
</reference>
<evidence type="ECO:0000313" key="3">
    <source>
        <dbReference type="EMBL" id="QEL65364.1"/>
    </source>
</evidence>
<keyword evidence="4" id="KW-1185">Reference proteome</keyword>
<dbReference type="EMBL" id="CP022579">
    <property type="protein sequence ID" value="QEL65364.1"/>
    <property type="molecule type" value="Genomic_DNA"/>
</dbReference>
<dbReference type="Pfam" id="PF07589">
    <property type="entry name" value="PEP-CTERM"/>
    <property type="match status" value="1"/>
</dbReference>
<proteinExistence type="predicted"/>
<evidence type="ECO:0000256" key="1">
    <source>
        <dbReference type="SAM" id="SignalP"/>
    </source>
</evidence>
<dbReference type="AlphaFoldDB" id="A0A5C1E9N2"/>
<feature type="signal peptide" evidence="1">
    <location>
        <begin position="1"/>
        <end position="22"/>
    </location>
</feature>
<dbReference type="InterPro" id="IPR013424">
    <property type="entry name" value="Ice-binding_C"/>
</dbReference>
<sequence length="183" mass="19514">MKKPLAALAATLALLAGGQAGAAVPSPDGAHWTVPAGETLISAPSLGFGKWSIGLEGGLAAYTDDALMSVGIFGSRSLLFTNKSPLGSIVVNNTSLTESLRFWLHVVNTGQTYSDLGHNAKWTQIGPSSFRLYWEDLNLRHSDKDYNDLVMNISAVPEPETYAMMLAGIGILGAIGRRRRRDA</sequence>
<dbReference type="NCBIfam" id="TIGR02595">
    <property type="entry name" value="PEP_CTERM"/>
    <property type="match status" value="1"/>
</dbReference>